<evidence type="ECO:0000256" key="1">
    <source>
        <dbReference type="SAM" id="MobiDB-lite"/>
    </source>
</evidence>
<feature type="compositionally biased region" description="Polar residues" evidence="1">
    <location>
        <begin position="47"/>
        <end position="62"/>
    </location>
</feature>
<organism evidence="2 3">
    <name type="scientific">Portunus trituberculatus</name>
    <name type="common">Swimming crab</name>
    <name type="synonym">Neptunus trituberculatus</name>
    <dbReference type="NCBI Taxonomy" id="210409"/>
    <lineage>
        <taxon>Eukaryota</taxon>
        <taxon>Metazoa</taxon>
        <taxon>Ecdysozoa</taxon>
        <taxon>Arthropoda</taxon>
        <taxon>Crustacea</taxon>
        <taxon>Multicrustacea</taxon>
        <taxon>Malacostraca</taxon>
        <taxon>Eumalacostraca</taxon>
        <taxon>Eucarida</taxon>
        <taxon>Decapoda</taxon>
        <taxon>Pleocyemata</taxon>
        <taxon>Brachyura</taxon>
        <taxon>Eubrachyura</taxon>
        <taxon>Portunoidea</taxon>
        <taxon>Portunidae</taxon>
        <taxon>Portuninae</taxon>
        <taxon>Portunus</taxon>
    </lineage>
</organism>
<feature type="region of interest" description="Disordered" evidence="1">
    <location>
        <begin position="239"/>
        <end position="264"/>
    </location>
</feature>
<comment type="caution">
    <text evidence="2">The sequence shown here is derived from an EMBL/GenBank/DDBJ whole genome shotgun (WGS) entry which is preliminary data.</text>
</comment>
<sequence length="264" mass="28340">MHSLGSTLIHLNTSPRLTCTTDTKPKIKPRNDKQGKSFTCGRGKNDGSYSGNQLSDVNNSDQLTGGGGSGAVVAAVVVEIEGVAAAWTWPDKVTTPLAASQQLVSESPSDIQYTRASAHAHSAMEECIVMLSTYCLVVGYLAPRLLSIPMNTSGRAPRRKQGGEALPGTWICGTKLTHFPSITNGCCCLACISYFAKLFTCKVSFTIGHTRNALVTHVLRPFRRRSHALWVETKRFGTGRRGGGDGGGARERRAKEDTYLLPGV</sequence>
<evidence type="ECO:0000313" key="3">
    <source>
        <dbReference type="Proteomes" id="UP000324222"/>
    </source>
</evidence>
<reference evidence="2 3" key="1">
    <citation type="submission" date="2019-05" db="EMBL/GenBank/DDBJ databases">
        <title>Another draft genome of Portunus trituberculatus and its Hox gene families provides insights of decapod evolution.</title>
        <authorList>
            <person name="Jeong J.-H."/>
            <person name="Song I."/>
            <person name="Kim S."/>
            <person name="Choi T."/>
            <person name="Kim D."/>
            <person name="Ryu S."/>
            <person name="Kim W."/>
        </authorList>
    </citation>
    <scope>NUCLEOTIDE SEQUENCE [LARGE SCALE GENOMIC DNA]</scope>
    <source>
        <tissue evidence="2">Muscle</tissue>
    </source>
</reference>
<keyword evidence="3" id="KW-1185">Reference proteome</keyword>
<feature type="compositionally biased region" description="Basic and acidic residues" evidence="1">
    <location>
        <begin position="248"/>
        <end position="258"/>
    </location>
</feature>
<feature type="region of interest" description="Disordered" evidence="1">
    <location>
        <begin position="16"/>
        <end position="62"/>
    </location>
</feature>
<name>A0A5B7J3L4_PORTR</name>
<dbReference type="EMBL" id="VSRR010085459">
    <property type="protein sequence ID" value="MPC90762.1"/>
    <property type="molecule type" value="Genomic_DNA"/>
</dbReference>
<feature type="compositionally biased region" description="Basic and acidic residues" evidence="1">
    <location>
        <begin position="23"/>
        <end position="35"/>
    </location>
</feature>
<protein>
    <submittedName>
        <fullName evidence="2">Uncharacterized protein</fullName>
    </submittedName>
</protein>
<gene>
    <name evidence="2" type="ORF">E2C01_085760</name>
</gene>
<dbReference type="AlphaFoldDB" id="A0A5B7J3L4"/>
<accession>A0A5B7J3L4</accession>
<evidence type="ECO:0000313" key="2">
    <source>
        <dbReference type="EMBL" id="MPC90762.1"/>
    </source>
</evidence>
<dbReference type="Proteomes" id="UP000324222">
    <property type="component" value="Unassembled WGS sequence"/>
</dbReference>
<proteinExistence type="predicted"/>